<accession>A0A7S4IXS0</accession>
<gene>
    <name evidence="1" type="ORF">OAUR00152_LOCUS17006</name>
</gene>
<name>A0A7S4IXS0_9STRA</name>
<protein>
    <submittedName>
        <fullName evidence="1">Uncharacterized protein</fullName>
    </submittedName>
</protein>
<proteinExistence type="predicted"/>
<organism evidence="1">
    <name type="scientific">Odontella aurita</name>
    <dbReference type="NCBI Taxonomy" id="265563"/>
    <lineage>
        <taxon>Eukaryota</taxon>
        <taxon>Sar</taxon>
        <taxon>Stramenopiles</taxon>
        <taxon>Ochrophyta</taxon>
        <taxon>Bacillariophyta</taxon>
        <taxon>Mediophyceae</taxon>
        <taxon>Biddulphiophycidae</taxon>
        <taxon>Eupodiscales</taxon>
        <taxon>Odontellaceae</taxon>
        <taxon>Odontella</taxon>
    </lineage>
</organism>
<dbReference type="EMBL" id="HBKQ01024921">
    <property type="protein sequence ID" value="CAE2242933.1"/>
    <property type="molecule type" value="Transcribed_RNA"/>
</dbReference>
<evidence type="ECO:0000313" key="1">
    <source>
        <dbReference type="EMBL" id="CAE2242933.1"/>
    </source>
</evidence>
<dbReference type="AlphaFoldDB" id="A0A7S4IXS0"/>
<sequence length="95" mass="11170">MEDVTTKTAFSIQLSNNFWEAGDKPSITSMVLHYSYYLSHFTDTKALNKNYLFRRNNLPHLITIVDTLLLMTQFKDTPLNEDRAHRAKLFYLIIL</sequence>
<reference evidence="1" key="1">
    <citation type="submission" date="2021-01" db="EMBL/GenBank/DDBJ databases">
        <authorList>
            <person name="Corre E."/>
            <person name="Pelletier E."/>
            <person name="Niang G."/>
            <person name="Scheremetjew M."/>
            <person name="Finn R."/>
            <person name="Kale V."/>
            <person name="Holt S."/>
            <person name="Cochrane G."/>
            <person name="Meng A."/>
            <person name="Brown T."/>
            <person name="Cohen L."/>
        </authorList>
    </citation>
    <scope>NUCLEOTIDE SEQUENCE</scope>
    <source>
        <strain evidence="1">Isolate 1302-5</strain>
    </source>
</reference>